<dbReference type="InterPro" id="IPR036812">
    <property type="entry name" value="NAD(P)_OxRdtase_dom_sf"/>
</dbReference>
<dbReference type="OrthoDB" id="9773828at2"/>
<dbReference type="PANTHER" id="PTHR43312">
    <property type="entry name" value="D-THREO-ALDOSE 1-DEHYDROGENASE"/>
    <property type="match status" value="1"/>
</dbReference>
<dbReference type="PRINTS" id="PR00069">
    <property type="entry name" value="ALDKETRDTASE"/>
</dbReference>
<comment type="caution">
    <text evidence="2">The sequence shown here is derived from an EMBL/GenBank/DDBJ whole genome shotgun (WGS) entry which is preliminary data.</text>
</comment>
<evidence type="ECO:0000259" key="1">
    <source>
        <dbReference type="Pfam" id="PF00248"/>
    </source>
</evidence>
<dbReference type="Pfam" id="PF00248">
    <property type="entry name" value="Aldo_ket_red"/>
    <property type="match status" value="1"/>
</dbReference>
<dbReference type="CDD" id="cd19086">
    <property type="entry name" value="AKR_AKR11C1"/>
    <property type="match status" value="1"/>
</dbReference>
<sequence>MNKIQLPKTDFQIPEISLGCMSLPENAKESMEIIHQALDSGINLLDTADLYQKGINESNVGKAIAGRRDQVLISSKVGNEWRQDGSGWDWNPKKAYILNAVDESLKRLQTDYLDVYLLHGGTIDDPWDETLEAFEILKAKGKIRAFGISSIRPNVVRHVLKKNPPALFMTQYSPLDRRPEESIFPMIEERDSRVLVRGSLAKGILLDKPRKEYLNFSKAEVEEIREIIHGSGFDPQAVLIRFGLEEPAVASLSVGASSVEQVSRLAKAYALSREVPSTLIQDLRDRIPVSKYEAHR</sequence>
<organism evidence="2 3">
    <name type="scientific">Algoriphagus marincola HL-49</name>
    <dbReference type="NCBI Taxonomy" id="1305737"/>
    <lineage>
        <taxon>Bacteria</taxon>
        <taxon>Pseudomonadati</taxon>
        <taxon>Bacteroidota</taxon>
        <taxon>Cytophagia</taxon>
        <taxon>Cytophagales</taxon>
        <taxon>Cyclobacteriaceae</taxon>
        <taxon>Algoriphagus</taxon>
    </lineage>
</organism>
<dbReference type="GO" id="GO:0016491">
    <property type="term" value="F:oxidoreductase activity"/>
    <property type="evidence" value="ECO:0007669"/>
    <property type="project" value="InterPro"/>
</dbReference>
<dbReference type="InterPro" id="IPR020471">
    <property type="entry name" value="AKR"/>
</dbReference>
<dbReference type="PATRIC" id="fig|1305737.6.peg.1863"/>
<dbReference type="Gene3D" id="3.20.20.100">
    <property type="entry name" value="NADP-dependent oxidoreductase domain"/>
    <property type="match status" value="1"/>
</dbReference>
<dbReference type="InterPro" id="IPR053135">
    <property type="entry name" value="AKR2_Oxidoreductase"/>
</dbReference>
<dbReference type="eggNOG" id="COG0667">
    <property type="taxonomic scope" value="Bacteria"/>
</dbReference>
<feature type="domain" description="NADP-dependent oxidoreductase" evidence="1">
    <location>
        <begin position="16"/>
        <end position="272"/>
    </location>
</feature>
<dbReference type="PANTHER" id="PTHR43312:SF1">
    <property type="entry name" value="NADP-DEPENDENT OXIDOREDUCTASE DOMAIN-CONTAINING PROTEIN"/>
    <property type="match status" value="1"/>
</dbReference>
<dbReference type="Proteomes" id="UP000050421">
    <property type="component" value="Unassembled WGS sequence"/>
</dbReference>
<proteinExistence type="predicted"/>
<dbReference type="SUPFAM" id="SSF51430">
    <property type="entry name" value="NAD(P)-linked oxidoreductase"/>
    <property type="match status" value="1"/>
</dbReference>
<evidence type="ECO:0000313" key="3">
    <source>
        <dbReference type="Proteomes" id="UP000050421"/>
    </source>
</evidence>
<reference evidence="2 3" key="1">
    <citation type="submission" date="2015-09" db="EMBL/GenBank/DDBJ databases">
        <title>Identification and resolution of microdiversity through metagenomic sequencing of parallel consortia.</title>
        <authorList>
            <person name="Nelson W.C."/>
            <person name="Romine M.F."/>
            <person name="Lindemann S.R."/>
        </authorList>
    </citation>
    <scope>NUCLEOTIDE SEQUENCE [LARGE SCALE GENOMIC DNA]</scope>
    <source>
        <strain evidence="2">HL-49</strain>
    </source>
</reference>
<accession>A0A0P8AHA2</accession>
<protein>
    <submittedName>
        <fullName evidence="2">Oxidoreductase</fullName>
    </submittedName>
</protein>
<dbReference type="STRING" id="1305737.GCA_000526355_00752"/>
<dbReference type="InterPro" id="IPR023210">
    <property type="entry name" value="NADP_OxRdtase_dom"/>
</dbReference>
<dbReference type="EMBL" id="LJXT01000028">
    <property type="protein sequence ID" value="KPQ17869.1"/>
    <property type="molecule type" value="Genomic_DNA"/>
</dbReference>
<gene>
    <name evidence="2" type="ORF">HLUCCX10_05990</name>
</gene>
<evidence type="ECO:0000313" key="2">
    <source>
        <dbReference type="EMBL" id="KPQ17869.1"/>
    </source>
</evidence>
<dbReference type="AlphaFoldDB" id="A0A0P8AHA2"/>
<name>A0A0P8AHA2_9BACT</name>